<gene>
    <name evidence="1" type="ORF">QEO92_00820</name>
</gene>
<protein>
    <submittedName>
        <fullName evidence="1">Uncharacterized protein</fullName>
    </submittedName>
</protein>
<dbReference type="Proteomes" id="UP001227095">
    <property type="component" value="Chromosome"/>
</dbReference>
<organism evidence="1 2">
    <name type="scientific">Neorhizobium petrolearium</name>
    <dbReference type="NCBI Taxonomy" id="515361"/>
    <lineage>
        <taxon>Bacteria</taxon>
        <taxon>Pseudomonadati</taxon>
        <taxon>Pseudomonadota</taxon>
        <taxon>Alphaproteobacteria</taxon>
        <taxon>Hyphomicrobiales</taxon>
        <taxon>Rhizobiaceae</taxon>
        <taxon>Rhizobium/Agrobacterium group</taxon>
        <taxon>Neorhizobium</taxon>
    </lineage>
</organism>
<evidence type="ECO:0000313" key="2">
    <source>
        <dbReference type="Proteomes" id="UP001227095"/>
    </source>
</evidence>
<reference evidence="1 2" key="1">
    <citation type="submission" date="2023-04" db="EMBL/GenBank/DDBJ databases">
        <title>Neorhizobium petrolearium OS53, complete genome.</title>
        <authorList>
            <person name="Yu T."/>
        </authorList>
    </citation>
    <scope>NUCLEOTIDE SEQUENCE [LARGE SCALE GENOMIC DNA]</scope>
    <source>
        <strain evidence="1 2">OS53</strain>
    </source>
</reference>
<dbReference type="EMBL" id="CP123000">
    <property type="protein sequence ID" value="WGI68676.1"/>
    <property type="molecule type" value="Genomic_DNA"/>
</dbReference>
<sequence length="57" mass="6651">MRMPIVKPRPLASMEDVAQQDFEWQAGIQQPEVPLEVDYPKAPPTTLDDWERLEIED</sequence>
<keyword evidence="2" id="KW-1185">Reference proteome</keyword>
<accession>A0ABY8M3Y6</accession>
<dbReference type="RefSeq" id="WP_210048289.1">
    <property type="nucleotide sequence ID" value="NZ_CP123000.1"/>
</dbReference>
<name>A0ABY8M3Y6_9HYPH</name>
<evidence type="ECO:0000313" key="1">
    <source>
        <dbReference type="EMBL" id="WGI68676.1"/>
    </source>
</evidence>
<proteinExistence type="predicted"/>